<accession>A0A813KZ22</accession>
<dbReference type="PANTHER" id="PTHR47447:SF17">
    <property type="entry name" value="OS12G0638900 PROTEIN"/>
    <property type="match status" value="1"/>
</dbReference>
<dbReference type="Gene3D" id="1.25.40.10">
    <property type="entry name" value="Tetratricopeptide repeat domain"/>
    <property type="match status" value="1"/>
</dbReference>
<sequence>MSVLLSRRLQRCNHEIGKCTSSVPSTLRTPEKPPLMAPTTPPEVMVQDMEHRHFRQGEALRQARAGFADSAATESQVHVALAKAKAQQWIPTSTILTALSHSLRIEPDVVSFSATAAACKRGPHWAMALRLFASSRQHGLRPNSVTAGTAIGACSWARQWALALALLHSLRCSSQQLDVATFTTALSAMSSSSLWERALQLPCEIRSRSIEVDAPLWGGAASACERGRRWEQALMLLPEVFSSATQGSPSLASALPALNAVLSACEAGRRWREALDLLSVKARLLRLRPNTISYGSAISACEKAARWS</sequence>
<dbReference type="InterPro" id="IPR011990">
    <property type="entry name" value="TPR-like_helical_dom_sf"/>
</dbReference>
<evidence type="ECO:0000313" key="2">
    <source>
        <dbReference type="EMBL" id="CAE8715678.1"/>
    </source>
</evidence>
<dbReference type="AlphaFoldDB" id="A0A813KZ22"/>
<reference evidence="2" key="1">
    <citation type="submission" date="2021-02" db="EMBL/GenBank/DDBJ databases">
        <authorList>
            <person name="Dougan E. K."/>
            <person name="Rhodes N."/>
            <person name="Thang M."/>
            <person name="Chan C."/>
        </authorList>
    </citation>
    <scope>NUCLEOTIDE SEQUENCE</scope>
</reference>
<keyword evidence="1" id="KW-0677">Repeat</keyword>
<evidence type="ECO:0000313" key="3">
    <source>
        <dbReference type="Proteomes" id="UP000626109"/>
    </source>
</evidence>
<protein>
    <submittedName>
        <fullName evidence="2">Uncharacterized protein</fullName>
    </submittedName>
</protein>
<dbReference type="Proteomes" id="UP000626109">
    <property type="component" value="Unassembled WGS sequence"/>
</dbReference>
<name>A0A813KZ22_POLGL</name>
<comment type="caution">
    <text evidence="2">The sequence shown here is derived from an EMBL/GenBank/DDBJ whole genome shotgun (WGS) entry which is preliminary data.</text>
</comment>
<dbReference type="PANTHER" id="PTHR47447">
    <property type="entry name" value="OS03G0856100 PROTEIN"/>
    <property type="match status" value="1"/>
</dbReference>
<dbReference type="EMBL" id="CAJNNW010032839">
    <property type="protein sequence ID" value="CAE8715678.1"/>
    <property type="molecule type" value="Genomic_DNA"/>
</dbReference>
<gene>
    <name evidence="2" type="ORF">PGLA2088_LOCUS38694</name>
</gene>
<feature type="non-terminal residue" evidence="2">
    <location>
        <position position="308"/>
    </location>
</feature>
<organism evidence="2 3">
    <name type="scientific">Polarella glacialis</name>
    <name type="common">Dinoflagellate</name>
    <dbReference type="NCBI Taxonomy" id="89957"/>
    <lineage>
        <taxon>Eukaryota</taxon>
        <taxon>Sar</taxon>
        <taxon>Alveolata</taxon>
        <taxon>Dinophyceae</taxon>
        <taxon>Suessiales</taxon>
        <taxon>Suessiaceae</taxon>
        <taxon>Polarella</taxon>
    </lineage>
</organism>
<proteinExistence type="predicted"/>
<evidence type="ECO:0000256" key="1">
    <source>
        <dbReference type="ARBA" id="ARBA00022737"/>
    </source>
</evidence>